<dbReference type="PANTHER" id="PTHR33562:SF2">
    <property type="entry name" value="PROTEIN QUIVER"/>
    <property type="match status" value="1"/>
</dbReference>
<evidence type="ECO:0000313" key="6">
    <source>
        <dbReference type="WBParaSite" id="nOo.2.0.1.t01992-RA"/>
    </source>
</evidence>
<organism evidence="6">
    <name type="scientific">Onchocerca ochengi</name>
    <name type="common">Filarial nematode worm</name>
    <dbReference type="NCBI Taxonomy" id="42157"/>
    <lineage>
        <taxon>Eukaryota</taxon>
        <taxon>Metazoa</taxon>
        <taxon>Ecdysozoa</taxon>
        <taxon>Nematoda</taxon>
        <taxon>Chromadorea</taxon>
        <taxon>Rhabditida</taxon>
        <taxon>Spirurina</taxon>
        <taxon>Spiruromorpha</taxon>
        <taxon>Filarioidea</taxon>
        <taxon>Onchocercidae</taxon>
        <taxon>Onchocerca</taxon>
    </lineage>
</organism>
<protein>
    <submittedName>
        <fullName evidence="6">Serine/threonine-protein kinase mps1</fullName>
    </submittedName>
</protein>
<dbReference type="EMBL" id="UYRW01000283">
    <property type="protein sequence ID" value="VDK65348.1"/>
    <property type="molecule type" value="Genomic_DNA"/>
</dbReference>
<feature type="compositionally biased region" description="Acidic residues" evidence="3">
    <location>
        <begin position="515"/>
        <end position="527"/>
    </location>
</feature>
<reference evidence="4 5" key="2">
    <citation type="submission" date="2018-08" db="EMBL/GenBank/DDBJ databases">
        <authorList>
            <person name="Laetsch R D."/>
            <person name="Stevens L."/>
            <person name="Kumar S."/>
            <person name="Blaxter L. M."/>
        </authorList>
    </citation>
    <scope>NUCLEOTIDE SEQUENCE [LARGE SCALE GENOMIC DNA]</scope>
</reference>
<evidence type="ECO:0000256" key="1">
    <source>
        <dbReference type="ARBA" id="ARBA00022729"/>
    </source>
</evidence>
<dbReference type="PANTHER" id="PTHR33562">
    <property type="entry name" value="ATILLA, ISOFORM B-RELATED-RELATED"/>
    <property type="match status" value="1"/>
</dbReference>
<dbReference type="AlphaFoldDB" id="A0A182E1Z9"/>
<feature type="compositionally biased region" description="Polar residues" evidence="3">
    <location>
        <begin position="736"/>
        <end position="748"/>
    </location>
</feature>
<gene>
    <name evidence="4" type="ORF">NOO_LOCUS1992</name>
</gene>
<dbReference type="InterPro" id="IPR050975">
    <property type="entry name" value="Sleep_regulator"/>
</dbReference>
<dbReference type="STRING" id="42157.A0A182E1Z9"/>
<proteinExistence type="predicted"/>
<sequence>MGIGLEKNESVPNIRNMRTYEFSFGDVQSIRKNLCYVEAVVDKRQNSMGLGTVIDISATPMRSIKNDCAGETAGMSSDQITTTLRPSSLLLDHSVVSSPEVKDALSSEHSNLRHGIQLSEAHEDVPSDPFVFSVHQLKGNEVRSTNGTSTVLTAEHPLENCCFDSSNCPHDPEPSTSKEGLVSKETGNEQKNEALNLVNGKCNLKTSNNMGNSNQIAAINSEEPDKGATPQLAICVPCESRNQHIGNTNLSQQISPAISKQELFPAVDIQGVPRRSLINTAPLSPNHYGSILAQTLLPFRINKRSQLSGSYKTSVHSNTNEMLMRSEREITTDVKELQQKKQKIQEERITPACLAPSSSLPIAGAGEDRLQIPSEQILNKALDLLRKPVQDDKNEPKIATKRNYSKKINSSTVVDYRDGLNKKILQEKIGKLRDKNGLALSVPHLERAHLSQLVNLLQRFKNHFVIGDFLSKEVVDHVFGDGAVTVTEKLISDARNSVSEDSVRRLMKYVVDADATESENSDEENEEQMPSTSSAYLSHGNLSSRAYFDERVRLGALDAKALCMEEDYEEKIGVVYRQLNNIQRQKKVAYSWNDEALNECCARCLPFDGKRRRFLKRRRVDRIGENGLIEHEIPILLDAGERVRAYATVDNRVYPPLPLLSAVPVERGAEVYCRRRSTRPVIHLRKRFDRSPWTTFLEERKVIIKEAVIVDDRQTRRKRERSESGESYDDDEEYQPPTNCSQRSSYSKRPSALKRAGQNLVGRSFDRKRNGDFRNRRFTNHRLRLLRTNDVEDGLVEPMPGLPQKIDYKEICIPHWERKPLKLVPEESSGCTHLAECSCVANISRRHLPYELNERKRFQQYRDYVAAKSAATASKLSGSSHSKLRAASTAPSATGSAESLSLLESVQSVSAAPSPGALYHAFDDDQSSSNNGESLSVPDYDRPSVVSPYSPRVFSVPVCCEGKQVPFAGKKRCRDINGTFTAGKFLDKKSVTAAAAAQHRQHALVVCVWMRILITNVLILAASLIVIADGPMKCYQCNSAKDLKCDSSDAKDLKQYIKSCPPLRDGTHAGKESIACRKIVQNVEELPVLIIRECAYTGDKNLDGMRKQGNKAIKLFYYQCENMDGEIPCNGTQQITTRYLTLTLFLATIIAAAHNK</sequence>
<evidence type="ECO:0000313" key="4">
    <source>
        <dbReference type="EMBL" id="VDK65348.1"/>
    </source>
</evidence>
<dbReference type="WBParaSite" id="nOo.2.0.1.t01992-RA">
    <property type="protein sequence ID" value="nOo.2.0.1.t01992-RA"/>
    <property type="gene ID" value="nOo.2.0.1.g01992"/>
</dbReference>
<dbReference type="GO" id="GO:0030431">
    <property type="term" value="P:sleep"/>
    <property type="evidence" value="ECO:0007669"/>
    <property type="project" value="InterPro"/>
</dbReference>
<dbReference type="GO" id="GO:0032222">
    <property type="term" value="P:regulation of synaptic transmission, cholinergic"/>
    <property type="evidence" value="ECO:0007669"/>
    <property type="project" value="InterPro"/>
</dbReference>
<evidence type="ECO:0000256" key="2">
    <source>
        <dbReference type="ARBA" id="ARBA00023180"/>
    </source>
</evidence>
<feature type="compositionally biased region" description="Basic and acidic residues" evidence="3">
    <location>
        <begin position="714"/>
        <end position="724"/>
    </location>
</feature>
<feature type="region of interest" description="Disordered" evidence="3">
    <location>
        <begin position="515"/>
        <end position="535"/>
    </location>
</feature>
<name>A0A182E1Z9_ONCOC</name>
<keyword evidence="2" id="KW-0325">Glycoprotein</keyword>
<feature type="region of interest" description="Disordered" evidence="3">
    <location>
        <begin position="714"/>
        <end position="772"/>
    </location>
</feature>
<dbReference type="Pfam" id="PF17064">
    <property type="entry name" value="QVR"/>
    <property type="match status" value="1"/>
</dbReference>
<evidence type="ECO:0000313" key="5">
    <source>
        <dbReference type="Proteomes" id="UP000271087"/>
    </source>
</evidence>
<accession>A0A182E1Z9</accession>
<reference evidence="6" key="1">
    <citation type="submission" date="2016-06" db="UniProtKB">
        <authorList>
            <consortium name="WormBaseParasite"/>
        </authorList>
    </citation>
    <scope>IDENTIFICATION</scope>
</reference>
<dbReference type="OrthoDB" id="5822128at2759"/>
<feature type="region of interest" description="Disordered" evidence="3">
    <location>
        <begin position="920"/>
        <end position="942"/>
    </location>
</feature>
<keyword evidence="5" id="KW-1185">Reference proteome</keyword>
<keyword evidence="1" id="KW-0732">Signal</keyword>
<evidence type="ECO:0000256" key="3">
    <source>
        <dbReference type="SAM" id="MobiDB-lite"/>
    </source>
</evidence>
<dbReference type="InterPro" id="IPR031424">
    <property type="entry name" value="QVR-like"/>
</dbReference>
<dbReference type="Proteomes" id="UP000271087">
    <property type="component" value="Unassembled WGS sequence"/>
</dbReference>